<reference evidence="1" key="2">
    <citation type="submission" date="2025-09" db="UniProtKB">
        <authorList>
            <consortium name="EnsemblPlants"/>
        </authorList>
    </citation>
    <scope>IDENTIFICATION</scope>
</reference>
<name>A0ACD5UI03_AVESA</name>
<sequence>MAEARELAVVAAAGSPSGRMKYRGVAYTPSGKCSASITEPGSKKKLWLGMYPNAEVAACAYDMAAKSLQGDKAKTNFTYPPPHHLIDAVAAAPGRRGPVFTFNCVAIM</sequence>
<organism evidence="1 2">
    <name type="scientific">Avena sativa</name>
    <name type="common">Oat</name>
    <dbReference type="NCBI Taxonomy" id="4498"/>
    <lineage>
        <taxon>Eukaryota</taxon>
        <taxon>Viridiplantae</taxon>
        <taxon>Streptophyta</taxon>
        <taxon>Embryophyta</taxon>
        <taxon>Tracheophyta</taxon>
        <taxon>Spermatophyta</taxon>
        <taxon>Magnoliopsida</taxon>
        <taxon>Liliopsida</taxon>
        <taxon>Poales</taxon>
        <taxon>Poaceae</taxon>
        <taxon>BOP clade</taxon>
        <taxon>Pooideae</taxon>
        <taxon>Poodae</taxon>
        <taxon>Poeae</taxon>
        <taxon>Poeae Chloroplast Group 1 (Aveneae type)</taxon>
        <taxon>Aveninae</taxon>
        <taxon>Avena</taxon>
    </lineage>
</organism>
<protein>
    <submittedName>
        <fullName evidence="1">Uncharacterized protein</fullName>
    </submittedName>
</protein>
<dbReference type="Proteomes" id="UP001732700">
    <property type="component" value="Chromosome 2A"/>
</dbReference>
<proteinExistence type="predicted"/>
<reference evidence="1" key="1">
    <citation type="submission" date="2021-05" db="EMBL/GenBank/DDBJ databases">
        <authorList>
            <person name="Scholz U."/>
            <person name="Mascher M."/>
            <person name="Fiebig A."/>
        </authorList>
    </citation>
    <scope>NUCLEOTIDE SEQUENCE [LARGE SCALE GENOMIC DNA]</scope>
</reference>
<dbReference type="EnsemblPlants" id="AVESA.00010b.r2.2AG0250540.1">
    <property type="protein sequence ID" value="AVESA.00010b.r2.2AG0250540.1.CDS"/>
    <property type="gene ID" value="AVESA.00010b.r2.2AG0250540"/>
</dbReference>
<evidence type="ECO:0000313" key="2">
    <source>
        <dbReference type="Proteomes" id="UP001732700"/>
    </source>
</evidence>
<accession>A0ACD5UI03</accession>
<evidence type="ECO:0000313" key="1">
    <source>
        <dbReference type="EnsemblPlants" id="AVESA.00010b.r2.2AG0250540.1.CDS"/>
    </source>
</evidence>
<keyword evidence="2" id="KW-1185">Reference proteome</keyword>